<sequence length="113" mass="11487">MKMFYLAGCSLLATIMVAIALPASAGNLSDITGPNVSDITGPNVSDITGPNTSDITGTNTTAAGSSYTRASASQLADDIGETYAACGDGDCPELYRLLEYAAAILDDDAVAEE</sequence>
<organism evidence="2 3">
    <name type="scientific">Phormidesmis priestleyi Ana</name>
    <dbReference type="NCBI Taxonomy" id="1666911"/>
    <lineage>
        <taxon>Bacteria</taxon>
        <taxon>Bacillati</taxon>
        <taxon>Cyanobacteriota</taxon>
        <taxon>Cyanophyceae</taxon>
        <taxon>Leptolyngbyales</taxon>
        <taxon>Leptolyngbyaceae</taxon>
        <taxon>Phormidesmis</taxon>
    </lineage>
</organism>
<dbReference type="Proteomes" id="UP000050465">
    <property type="component" value="Unassembled WGS sequence"/>
</dbReference>
<dbReference type="AlphaFoldDB" id="A0A0P7ZJK3"/>
<evidence type="ECO:0000256" key="1">
    <source>
        <dbReference type="SAM" id="SignalP"/>
    </source>
</evidence>
<protein>
    <submittedName>
        <fullName evidence="2">Uncharacterized protein</fullName>
    </submittedName>
</protein>
<comment type="caution">
    <text evidence="2">The sequence shown here is derived from an EMBL/GenBank/DDBJ whole genome shotgun (WGS) entry which is preliminary data.</text>
</comment>
<evidence type="ECO:0000313" key="2">
    <source>
        <dbReference type="EMBL" id="KPQ34848.1"/>
    </source>
</evidence>
<feature type="signal peptide" evidence="1">
    <location>
        <begin position="1"/>
        <end position="25"/>
    </location>
</feature>
<name>A0A0P7ZJK3_9CYAN</name>
<accession>A0A0P7ZJK3</accession>
<keyword evidence="1" id="KW-0732">Signal</keyword>
<gene>
    <name evidence="2" type="ORF">HLUCCA11_12975</name>
</gene>
<proteinExistence type="predicted"/>
<reference evidence="2 3" key="1">
    <citation type="submission" date="2015-09" db="EMBL/GenBank/DDBJ databases">
        <title>Identification and resolution of microdiversity through metagenomic sequencing of parallel consortia.</title>
        <authorList>
            <person name="Nelson W.C."/>
            <person name="Romine M.F."/>
            <person name="Lindemann S.R."/>
        </authorList>
    </citation>
    <scope>NUCLEOTIDE SEQUENCE [LARGE SCALE GENOMIC DNA]</scope>
    <source>
        <strain evidence="2">Ana</strain>
    </source>
</reference>
<feature type="chain" id="PRO_5006147220" evidence="1">
    <location>
        <begin position="26"/>
        <end position="113"/>
    </location>
</feature>
<evidence type="ECO:0000313" key="3">
    <source>
        <dbReference type="Proteomes" id="UP000050465"/>
    </source>
</evidence>
<dbReference type="EMBL" id="LJZR01000016">
    <property type="protein sequence ID" value="KPQ34848.1"/>
    <property type="molecule type" value="Genomic_DNA"/>
</dbReference>